<feature type="region of interest" description="Disordered" evidence="1">
    <location>
        <begin position="708"/>
        <end position="738"/>
    </location>
</feature>
<evidence type="ECO:0000256" key="1">
    <source>
        <dbReference type="SAM" id="MobiDB-lite"/>
    </source>
</evidence>
<feature type="compositionally biased region" description="Basic and acidic residues" evidence="1">
    <location>
        <begin position="767"/>
        <end position="777"/>
    </location>
</feature>
<evidence type="ECO:0000313" key="4">
    <source>
        <dbReference type="Proteomes" id="UP000000305"/>
    </source>
</evidence>
<dbReference type="PANTHER" id="PTHR33099">
    <property type="entry name" value="FE2OG DIOXYGENASE DOMAIN-CONTAINING PROTEIN"/>
    <property type="match status" value="1"/>
</dbReference>
<dbReference type="KEGG" id="dpx:DAPPUDRAFT_319492"/>
<sequence length="1365" mass="153856">MQKTCVQQSEDIKRCDYNRTVLQLFEEIEKFDDLELFNFSWGQEIRTDECTLSSLTFTGLHDNITIPVSIKSIEKLKQFSLKQPSSNKGYKLPFNPLLTSTWEINASEICGSIQQEIQLASLVACHLQLPTKLMDVKTQLQRLIILETGGQCFFSHCTSCIANNKFGTVILQLPVEGGYEGGRLNIEYKRKKTAFENHVSSEKNSYVSAFYNCSEKFMEPITKGHKLILVYDLIWTNAKTTIPNNFPVFLTALKVIKQVLKPWLHQNGDNLEMLLDPHPSTREIEEKSLEGNTSIHLYSDWTLKEKILFFILKEKYEEKSLAFEVLRGQDRVLVEILVNCDFLEVHLAKANHIIPKVKSEDPVDVECCESENQGIGEEHLGSIEISTLIDFNDVTRNLSFELDWDKHFVGLIQSNPEKEVYSENHKVKVELGKRNLHHGVLVIWPKHLSVPIYCRFGLHSLLIRMGHMNSSSKSEERQSVRSDLRQLVSFCRAEPQRAWTTSDLGRGHCKKGLSFEEGFQLLKILGSDFDSENFEGIQNDQVAQAIADFVSQVTVWNDVAELIKPLISRYRISKQLLPITKFAKFLQRTNCMEGATMVGNCVSSFFAELDQNQAAKLKKSDIEAYMDMVVFLETNPDTCCRLRVSYFIMFFYKLRPSSLLRRMVCDLKTQYCWMFKSMQYFRFLFYELSESLISRPEVSSAGNAENLSVASNPLNNKENKEENQTISSSESRSPTPFDTANEHPEFLLQINVQDTTSPTIQNSVDPDNSKVARHESENPQVLVPFHSPRDIISDYNDLGSTPSISSGGFFLERFRDLLDPAVEEVASITGGSICSKSDYLFQLRDFESAFEEVSKASLVQADMKTDEYVEKSIEEMTCKLVDEEKESQKSPSTRPNCLNIEASEAFLNKKENTKDNHTDFPYTPSGTISSSTPFAAKNEHFTYSLQNSSQAITSLEVQCSDSSSSASPNVACGKSFKQQELVPHHSSWDTASHSNSESSPISYKGALPERFRGLLNPSTVEGETSITGGSICSVSDYLFQLRDFESAFDEITSSSVLKADLPTGYGMPVYPLAIEWVRKPPPVEDHQCQNPAVDVASSATNSMEALQSAVSSDADNRKKPKLTLENTSLDVETTSCRAAPTASKIKLYSSGAESKDSFEKVNSEEYNILATSGIANLSRRKTTPVINQSQAPIGINKTLETPPSHMVFWNGEINSKEIGKINVEAVVIGPTQLIPKLILPSTLELIGRIKPEMTWDYIKQTKRAGTRDIVIISFFPTSESSRQDYSLFIHHMEQHERFAVVGPVSKLIKDFYLVPLFRDKPIPAALISLSKGIDWFQNRNYSLLLGIMIPSRKREAVQDCASVVP</sequence>
<dbReference type="STRING" id="6669.E9GLX4"/>
<keyword evidence="4" id="KW-1185">Reference proteome</keyword>
<name>E9GLX4_DAPPU</name>
<protein>
    <recommendedName>
        <fullName evidence="2">Spen paralogue and orthologue SPOC C-terminal domain-containing protein</fullName>
    </recommendedName>
</protein>
<feature type="region of interest" description="Disordered" evidence="1">
    <location>
        <begin position="757"/>
        <end position="777"/>
    </location>
</feature>
<dbReference type="EMBL" id="GL732551">
    <property type="protein sequence ID" value="EFX79616.1"/>
    <property type="molecule type" value="Genomic_DNA"/>
</dbReference>
<feature type="region of interest" description="Disordered" evidence="1">
    <location>
        <begin position="1104"/>
        <end position="1126"/>
    </location>
</feature>
<feature type="compositionally biased region" description="Polar residues" evidence="1">
    <location>
        <begin position="988"/>
        <end position="1001"/>
    </location>
</feature>
<gene>
    <name evidence="3" type="ORF">DAPPUDRAFT_319492</name>
</gene>
<dbReference type="Proteomes" id="UP000000305">
    <property type="component" value="Unassembled WGS sequence"/>
</dbReference>
<evidence type="ECO:0000313" key="3">
    <source>
        <dbReference type="EMBL" id="EFX79616.1"/>
    </source>
</evidence>
<dbReference type="Pfam" id="PF07744">
    <property type="entry name" value="SPOC"/>
    <property type="match status" value="1"/>
</dbReference>
<feature type="region of interest" description="Disordered" evidence="1">
    <location>
        <begin position="908"/>
        <end position="927"/>
    </location>
</feature>
<dbReference type="InterPro" id="IPR012921">
    <property type="entry name" value="SPOC_C"/>
</dbReference>
<feature type="compositionally biased region" description="Polar residues" evidence="1">
    <location>
        <begin position="1104"/>
        <end position="1113"/>
    </location>
</feature>
<organism evidence="3 4">
    <name type="scientific">Daphnia pulex</name>
    <name type="common">Water flea</name>
    <dbReference type="NCBI Taxonomy" id="6669"/>
    <lineage>
        <taxon>Eukaryota</taxon>
        <taxon>Metazoa</taxon>
        <taxon>Ecdysozoa</taxon>
        <taxon>Arthropoda</taxon>
        <taxon>Crustacea</taxon>
        <taxon>Branchiopoda</taxon>
        <taxon>Diplostraca</taxon>
        <taxon>Cladocera</taxon>
        <taxon>Anomopoda</taxon>
        <taxon>Daphniidae</taxon>
        <taxon>Daphnia</taxon>
    </lineage>
</organism>
<feature type="compositionally biased region" description="Polar residues" evidence="1">
    <location>
        <begin position="757"/>
        <end position="766"/>
    </location>
</feature>
<feature type="region of interest" description="Disordered" evidence="1">
    <location>
        <begin position="983"/>
        <end position="1002"/>
    </location>
</feature>
<dbReference type="HOGENOM" id="CLU_256731_0_0_1"/>
<accession>E9GLX4</accession>
<feature type="compositionally biased region" description="Polar residues" evidence="1">
    <location>
        <begin position="724"/>
        <end position="738"/>
    </location>
</feature>
<dbReference type="OrthoDB" id="1884872at2759"/>
<dbReference type="PANTHER" id="PTHR33099:SF7">
    <property type="entry name" value="MYND-TYPE DOMAIN-CONTAINING PROTEIN"/>
    <property type="match status" value="1"/>
</dbReference>
<dbReference type="InParanoid" id="E9GLX4"/>
<evidence type="ECO:0000259" key="2">
    <source>
        <dbReference type="Pfam" id="PF07744"/>
    </source>
</evidence>
<feature type="compositionally biased region" description="Basic and acidic residues" evidence="1">
    <location>
        <begin position="908"/>
        <end position="918"/>
    </location>
</feature>
<reference evidence="3 4" key="1">
    <citation type="journal article" date="2011" name="Science">
        <title>The ecoresponsive genome of Daphnia pulex.</title>
        <authorList>
            <person name="Colbourne J.K."/>
            <person name="Pfrender M.E."/>
            <person name="Gilbert D."/>
            <person name="Thomas W.K."/>
            <person name="Tucker A."/>
            <person name="Oakley T.H."/>
            <person name="Tokishita S."/>
            <person name="Aerts A."/>
            <person name="Arnold G.J."/>
            <person name="Basu M.K."/>
            <person name="Bauer D.J."/>
            <person name="Caceres C.E."/>
            <person name="Carmel L."/>
            <person name="Casola C."/>
            <person name="Choi J.H."/>
            <person name="Detter J.C."/>
            <person name="Dong Q."/>
            <person name="Dusheyko S."/>
            <person name="Eads B.D."/>
            <person name="Frohlich T."/>
            <person name="Geiler-Samerotte K.A."/>
            <person name="Gerlach D."/>
            <person name="Hatcher P."/>
            <person name="Jogdeo S."/>
            <person name="Krijgsveld J."/>
            <person name="Kriventseva E.V."/>
            <person name="Kultz D."/>
            <person name="Laforsch C."/>
            <person name="Lindquist E."/>
            <person name="Lopez J."/>
            <person name="Manak J.R."/>
            <person name="Muller J."/>
            <person name="Pangilinan J."/>
            <person name="Patwardhan R.P."/>
            <person name="Pitluck S."/>
            <person name="Pritham E.J."/>
            <person name="Rechtsteiner A."/>
            <person name="Rho M."/>
            <person name="Rogozin I.B."/>
            <person name="Sakarya O."/>
            <person name="Salamov A."/>
            <person name="Schaack S."/>
            <person name="Shapiro H."/>
            <person name="Shiga Y."/>
            <person name="Skalitzky C."/>
            <person name="Smith Z."/>
            <person name="Souvorov A."/>
            <person name="Sung W."/>
            <person name="Tang Z."/>
            <person name="Tsuchiya D."/>
            <person name="Tu H."/>
            <person name="Vos H."/>
            <person name="Wang M."/>
            <person name="Wolf Y.I."/>
            <person name="Yamagata H."/>
            <person name="Yamada T."/>
            <person name="Ye Y."/>
            <person name="Shaw J.R."/>
            <person name="Andrews J."/>
            <person name="Crease T.J."/>
            <person name="Tang H."/>
            <person name="Lucas S.M."/>
            <person name="Robertson H.M."/>
            <person name="Bork P."/>
            <person name="Koonin E.V."/>
            <person name="Zdobnov E.M."/>
            <person name="Grigoriev I.V."/>
            <person name="Lynch M."/>
            <person name="Boore J.L."/>
        </authorList>
    </citation>
    <scope>NUCLEOTIDE SEQUENCE [LARGE SCALE GENOMIC DNA]</scope>
</reference>
<dbReference type="CDD" id="cd22581">
    <property type="entry name" value="SPOC_PPS-like"/>
    <property type="match status" value="1"/>
</dbReference>
<feature type="domain" description="Spen paralogue and orthologue SPOC C-terminal" evidence="2">
    <location>
        <begin position="1204"/>
        <end position="1349"/>
    </location>
</feature>
<dbReference type="eggNOG" id="KOG1634">
    <property type="taxonomic scope" value="Eukaryota"/>
</dbReference>
<proteinExistence type="predicted"/>